<accession>R9CFW9</accession>
<keyword evidence="1" id="KW-0472">Membrane</keyword>
<evidence type="ECO:0000313" key="2">
    <source>
        <dbReference type="EMBL" id="EOR28183.1"/>
    </source>
</evidence>
<name>R9CFW9_9CLOT</name>
<gene>
    <name evidence="2" type="ORF">A500_00480</name>
</gene>
<protein>
    <submittedName>
        <fullName evidence="2">Putative lipoprotein</fullName>
    </submittedName>
</protein>
<dbReference type="PATRIC" id="fig|1202534.3.peg.95"/>
<sequence>MKMSFKSKYTKILICCITIYLGIFMISSCGNRSNKLPNNIPNVNIIVNGDKYNTIKGEGTWFDKEMGGGNSFIGPINEKFNEISFIEVNSNEKLSFDISYLDNIQEITLYNIEFSEVVSGKRVKITNDIYEFNVPQEKGEYYYSFNIEWDDTHNFEYLFKIKVK</sequence>
<feature type="transmembrane region" description="Helical" evidence="1">
    <location>
        <begin position="12"/>
        <end position="28"/>
    </location>
</feature>
<dbReference type="EMBL" id="ASRV01000009">
    <property type="protein sequence ID" value="EOR28183.1"/>
    <property type="molecule type" value="Genomic_DNA"/>
</dbReference>
<dbReference type="AlphaFoldDB" id="R9CFW9"/>
<keyword evidence="1" id="KW-0812">Transmembrane</keyword>
<dbReference type="OrthoDB" id="1938660at2"/>
<evidence type="ECO:0000313" key="3">
    <source>
        <dbReference type="Proteomes" id="UP000013988"/>
    </source>
</evidence>
<keyword evidence="3" id="KW-1185">Reference proteome</keyword>
<organism evidence="2 3">
    <name type="scientific">Clostridium sartagoforme AAU1</name>
    <dbReference type="NCBI Taxonomy" id="1202534"/>
    <lineage>
        <taxon>Bacteria</taxon>
        <taxon>Bacillati</taxon>
        <taxon>Bacillota</taxon>
        <taxon>Clostridia</taxon>
        <taxon>Eubacteriales</taxon>
        <taxon>Clostridiaceae</taxon>
        <taxon>Clostridium</taxon>
    </lineage>
</organism>
<keyword evidence="1" id="KW-1133">Transmembrane helix</keyword>
<keyword evidence="2" id="KW-0449">Lipoprotein</keyword>
<dbReference type="Proteomes" id="UP000013988">
    <property type="component" value="Unassembled WGS sequence"/>
</dbReference>
<dbReference type="PROSITE" id="PS51257">
    <property type="entry name" value="PROKAR_LIPOPROTEIN"/>
    <property type="match status" value="1"/>
</dbReference>
<comment type="caution">
    <text evidence="2">The sequence shown here is derived from an EMBL/GenBank/DDBJ whole genome shotgun (WGS) entry which is preliminary data.</text>
</comment>
<dbReference type="RefSeq" id="WP_016205633.1">
    <property type="nucleotide sequence ID" value="NZ_ASRV01000009.1"/>
</dbReference>
<proteinExistence type="predicted"/>
<reference evidence="2 3" key="1">
    <citation type="submission" date="2013-03" db="EMBL/GenBank/DDBJ databases">
        <title>Whole genome shotgun sequencing of Clostridium sartagoforme AAU1.</title>
        <authorList>
            <person name="Joshi C.G."/>
            <person name="Duggirala S.M."/>
            <person name="Nathani N.M."/>
            <person name="Bhatt V.D."/>
            <person name="Patel A.K."/>
            <person name="Pandya P.R."/>
            <person name="KaPatel J.A."/>
        </authorList>
    </citation>
    <scope>NUCLEOTIDE SEQUENCE [LARGE SCALE GENOMIC DNA]</scope>
    <source>
        <strain evidence="2 3">AAU1</strain>
    </source>
</reference>
<evidence type="ECO:0000256" key="1">
    <source>
        <dbReference type="SAM" id="Phobius"/>
    </source>
</evidence>